<protein>
    <submittedName>
        <fullName evidence="6">MFS transporter</fullName>
    </submittedName>
</protein>
<dbReference type="InterPro" id="IPR050327">
    <property type="entry name" value="Proton-linked_MCT"/>
</dbReference>
<dbReference type="EMBL" id="NWUF01000007">
    <property type="protein sequence ID" value="PCE42528.1"/>
    <property type="molecule type" value="Genomic_DNA"/>
</dbReference>
<organism evidence="6 7">
    <name type="scientific">Rhizorhabdus dicambivorans</name>
    <dbReference type="NCBI Taxonomy" id="1850238"/>
    <lineage>
        <taxon>Bacteria</taxon>
        <taxon>Pseudomonadati</taxon>
        <taxon>Pseudomonadota</taxon>
        <taxon>Alphaproteobacteria</taxon>
        <taxon>Sphingomonadales</taxon>
        <taxon>Sphingomonadaceae</taxon>
        <taxon>Rhizorhabdus</taxon>
    </lineage>
</organism>
<gene>
    <name evidence="6" type="ORF">COO09_08905</name>
</gene>
<keyword evidence="7" id="KW-1185">Reference proteome</keyword>
<accession>A0A2A4FXV3</accession>
<dbReference type="OrthoDB" id="9796632at2"/>
<feature type="transmembrane region" description="Helical" evidence="4">
    <location>
        <begin position="144"/>
        <end position="164"/>
    </location>
</feature>
<dbReference type="SUPFAM" id="SSF103473">
    <property type="entry name" value="MFS general substrate transporter"/>
    <property type="match status" value="1"/>
</dbReference>
<dbReference type="AlphaFoldDB" id="A0A2A4FXV3"/>
<evidence type="ECO:0000313" key="6">
    <source>
        <dbReference type="EMBL" id="PCE42528.1"/>
    </source>
</evidence>
<feature type="transmembrane region" description="Helical" evidence="4">
    <location>
        <begin position="54"/>
        <end position="74"/>
    </location>
</feature>
<dbReference type="KEGG" id="rdi:CMV14_07175"/>
<proteinExistence type="predicted"/>
<dbReference type="PROSITE" id="PS50850">
    <property type="entry name" value="MFS"/>
    <property type="match status" value="1"/>
</dbReference>
<dbReference type="RefSeq" id="WP_066960543.1">
    <property type="nucleotide sequence ID" value="NZ_CP023449.1"/>
</dbReference>
<name>A0A2A4FXV3_9SPHN</name>
<dbReference type="InterPro" id="IPR036259">
    <property type="entry name" value="MFS_trans_sf"/>
</dbReference>
<feature type="transmembrane region" description="Helical" evidence="4">
    <location>
        <begin position="112"/>
        <end position="132"/>
    </location>
</feature>
<dbReference type="PANTHER" id="PTHR11360">
    <property type="entry name" value="MONOCARBOXYLATE TRANSPORTER"/>
    <property type="match status" value="1"/>
</dbReference>
<dbReference type="Gene3D" id="1.20.1250.20">
    <property type="entry name" value="MFS general substrate transporter like domains"/>
    <property type="match status" value="1"/>
</dbReference>
<comment type="caution">
    <text evidence="6">The sequence shown here is derived from an EMBL/GenBank/DDBJ whole genome shotgun (WGS) entry which is preliminary data.</text>
</comment>
<dbReference type="Proteomes" id="UP000218934">
    <property type="component" value="Unassembled WGS sequence"/>
</dbReference>
<dbReference type="GO" id="GO:0022857">
    <property type="term" value="F:transmembrane transporter activity"/>
    <property type="evidence" value="ECO:0007669"/>
    <property type="project" value="InterPro"/>
</dbReference>
<evidence type="ECO:0000259" key="5">
    <source>
        <dbReference type="PROSITE" id="PS50850"/>
    </source>
</evidence>
<feature type="transmembrane region" description="Helical" evidence="4">
    <location>
        <begin position="319"/>
        <end position="341"/>
    </location>
</feature>
<evidence type="ECO:0000256" key="3">
    <source>
        <dbReference type="ARBA" id="ARBA00023136"/>
    </source>
</evidence>
<evidence type="ECO:0000256" key="1">
    <source>
        <dbReference type="ARBA" id="ARBA00022692"/>
    </source>
</evidence>
<dbReference type="PANTHER" id="PTHR11360:SF284">
    <property type="entry name" value="EG:103B4.3 PROTEIN-RELATED"/>
    <property type="match status" value="1"/>
</dbReference>
<feature type="domain" description="Major facilitator superfamily (MFS) profile" evidence="5">
    <location>
        <begin position="20"/>
        <end position="409"/>
    </location>
</feature>
<dbReference type="InterPro" id="IPR020846">
    <property type="entry name" value="MFS_dom"/>
</dbReference>
<feature type="transmembrane region" description="Helical" evidence="4">
    <location>
        <begin position="353"/>
        <end position="374"/>
    </location>
</feature>
<feature type="transmembrane region" description="Helical" evidence="4">
    <location>
        <begin position="86"/>
        <end position="106"/>
    </location>
</feature>
<sequence>MNSLTLGAAERREWSVGWKIPLIAAIGMGMSASPNLTLGALMTAIQDDTGWSRLQISSGAAIMSVIIVTLAPLMGHAVDRFGSRRIALPGLVMFCLALASLAIAGASKWTWWAGWTFLAVAALFIKSTVWTAAVISRFDQSRGLAIAVTLSGTGLASFCLPFILTLLQQSFGWRGAYIGLAAIFALLSLPAWFFFFDASDQRRRDKAEAITIDRSKLPGLTPREIFRSRRFAQMALACLLVGIAISSLTVHFIPILRGKGASPLTAAGIASVIGLATIVGRLVTGWLLDRFNGPLIGLIALALPAVGCALLLADAGLSFAFVVAVLIGFSAGAEFDVIAYLAARYFGVRHYGLVFGTVVGLLSCGAGLGPMFGAQMFDHFGDYSNLLLIVGTTFALSGVLIGTLGAYPTLAAPEPSP</sequence>
<feature type="transmembrane region" description="Helical" evidence="4">
    <location>
        <begin position="176"/>
        <end position="196"/>
    </location>
</feature>
<feature type="transmembrane region" description="Helical" evidence="4">
    <location>
        <begin position="231"/>
        <end position="253"/>
    </location>
</feature>
<keyword evidence="2 4" id="KW-1133">Transmembrane helix</keyword>
<keyword evidence="3 4" id="KW-0472">Membrane</keyword>
<dbReference type="CDD" id="cd17355">
    <property type="entry name" value="MFS_YcxA_like"/>
    <property type="match status" value="1"/>
</dbReference>
<evidence type="ECO:0000313" key="7">
    <source>
        <dbReference type="Proteomes" id="UP000218934"/>
    </source>
</evidence>
<reference evidence="6 7" key="1">
    <citation type="submission" date="2017-09" db="EMBL/GenBank/DDBJ databases">
        <title>The Catabolism of 3,6-Dichlorosalicylic acid is Initiated by the Cytochrome P450 Monooxygenase DsmABC in Rhizorhabdus dicambivorans Ndbn-20.</title>
        <authorList>
            <person name="Na L."/>
        </authorList>
    </citation>
    <scope>NUCLEOTIDE SEQUENCE [LARGE SCALE GENOMIC DNA]</scope>
    <source>
        <strain evidence="6 7">Ndbn-20m</strain>
    </source>
</reference>
<keyword evidence="1 4" id="KW-0812">Transmembrane</keyword>
<feature type="transmembrane region" description="Helical" evidence="4">
    <location>
        <begin position="295"/>
        <end position="313"/>
    </location>
</feature>
<evidence type="ECO:0000256" key="4">
    <source>
        <dbReference type="SAM" id="Phobius"/>
    </source>
</evidence>
<evidence type="ECO:0000256" key="2">
    <source>
        <dbReference type="ARBA" id="ARBA00022989"/>
    </source>
</evidence>
<feature type="transmembrane region" description="Helical" evidence="4">
    <location>
        <begin position="265"/>
        <end position="288"/>
    </location>
</feature>
<feature type="transmembrane region" description="Helical" evidence="4">
    <location>
        <begin position="20"/>
        <end position="42"/>
    </location>
</feature>
<feature type="transmembrane region" description="Helical" evidence="4">
    <location>
        <begin position="386"/>
        <end position="407"/>
    </location>
</feature>
<dbReference type="Pfam" id="PF07690">
    <property type="entry name" value="MFS_1"/>
    <property type="match status" value="1"/>
</dbReference>
<dbReference type="InterPro" id="IPR011701">
    <property type="entry name" value="MFS"/>
</dbReference>